<keyword evidence="2" id="KW-1185">Reference proteome</keyword>
<name>A0AAD4H5W3_9FUNG</name>
<organism evidence="1 2">
    <name type="scientific">Linnemannia exigua</name>
    <dbReference type="NCBI Taxonomy" id="604196"/>
    <lineage>
        <taxon>Eukaryota</taxon>
        <taxon>Fungi</taxon>
        <taxon>Fungi incertae sedis</taxon>
        <taxon>Mucoromycota</taxon>
        <taxon>Mortierellomycotina</taxon>
        <taxon>Mortierellomycetes</taxon>
        <taxon>Mortierellales</taxon>
        <taxon>Mortierellaceae</taxon>
        <taxon>Linnemannia</taxon>
    </lineage>
</organism>
<dbReference type="AlphaFoldDB" id="A0AAD4H5W3"/>
<sequence>MHIIEEHTHPLDVPEIRINIASFLSRKDCTSCMRVNTAWFKDFARSVWHTIDFDEDDCFTKIPPKTFDKYGNLVREARNVVKEGQITTLRHSAINSLLKLEFNITNDLLARALFFDVFRQNRVTLTSLDLSAHLIDPDTYSTQRQLGIFYLTIDLPDTGSNLTEISLGSLCITRTNFSDILRYSPRLDRVSVFGNLFQSHDHTSEFFQHQGVKTLSAPLRQAWAPDNLLSDTPSLFVHFPRLETWLSLDHEILNPPVKMNVLRDELAHYCPRLVNVDFDYHETDSEDVAGFLVGAFIGLESCSFDYKNLEAISLVGILEHQETLMKIELTVPDDATRPSEADSNPSAKNLVLLILRSCRYLEFFTAEGHQMDIVAAEEHEWVCDGLRELRVRFLGLETEATVDECLEYMCALRNKGFQVTLGESGNGNGSIAHNVCRKLLPMRKLKTVWLGTKDYYLAT</sequence>
<dbReference type="Proteomes" id="UP001194580">
    <property type="component" value="Unassembled WGS sequence"/>
</dbReference>
<reference evidence="1" key="1">
    <citation type="journal article" date="2020" name="Fungal Divers.">
        <title>Resolving the Mortierellaceae phylogeny through synthesis of multi-gene phylogenetics and phylogenomics.</title>
        <authorList>
            <person name="Vandepol N."/>
            <person name="Liber J."/>
            <person name="Desiro A."/>
            <person name="Na H."/>
            <person name="Kennedy M."/>
            <person name="Barry K."/>
            <person name="Grigoriev I.V."/>
            <person name="Miller A.N."/>
            <person name="O'Donnell K."/>
            <person name="Stajich J.E."/>
            <person name="Bonito G."/>
        </authorList>
    </citation>
    <scope>NUCLEOTIDE SEQUENCE</scope>
    <source>
        <strain evidence="1">NRRL 28262</strain>
    </source>
</reference>
<dbReference type="InterPro" id="IPR036047">
    <property type="entry name" value="F-box-like_dom_sf"/>
</dbReference>
<evidence type="ECO:0000313" key="2">
    <source>
        <dbReference type="Proteomes" id="UP001194580"/>
    </source>
</evidence>
<proteinExistence type="predicted"/>
<accession>A0AAD4H5W3</accession>
<evidence type="ECO:0000313" key="1">
    <source>
        <dbReference type="EMBL" id="KAG0273085.1"/>
    </source>
</evidence>
<comment type="caution">
    <text evidence="1">The sequence shown here is derived from an EMBL/GenBank/DDBJ whole genome shotgun (WGS) entry which is preliminary data.</text>
</comment>
<dbReference type="SUPFAM" id="SSF81383">
    <property type="entry name" value="F-box domain"/>
    <property type="match status" value="1"/>
</dbReference>
<evidence type="ECO:0008006" key="3">
    <source>
        <dbReference type="Google" id="ProtNLM"/>
    </source>
</evidence>
<dbReference type="EMBL" id="JAAAIL010000803">
    <property type="protein sequence ID" value="KAG0273085.1"/>
    <property type="molecule type" value="Genomic_DNA"/>
</dbReference>
<protein>
    <recommendedName>
        <fullName evidence="3">F-box domain-containing protein</fullName>
    </recommendedName>
</protein>
<gene>
    <name evidence="1" type="ORF">BGZ95_011115</name>
</gene>